<name>A0A412B6D7_9FIRM</name>
<dbReference type="RefSeq" id="WP_118110373.1">
    <property type="nucleotide sequence ID" value="NZ_JBBNGM010000005.1"/>
</dbReference>
<accession>A0A412B6D7</accession>
<feature type="compositionally biased region" description="Low complexity" evidence="1">
    <location>
        <begin position="487"/>
        <end position="498"/>
    </location>
</feature>
<evidence type="ECO:0000313" key="3">
    <source>
        <dbReference type="Proteomes" id="UP000283738"/>
    </source>
</evidence>
<protein>
    <submittedName>
        <fullName evidence="2">Uncharacterized protein</fullName>
    </submittedName>
</protein>
<reference evidence="2 3" key="1">
    <citation type="submission" date="2018-08" db="EMBL/GenBank/DDBJ databases">
        <title>A genome reference for cultivated species of the human gut microbiota.</title>
        <authorList>
            <person name="Zou Y."/>
            <person name="Xue W."/>
            <person name="Luo G."/>
        </authorList>
    </citation>
    <scope>NUCLEOTIDE SEQUENCE [LARGE SCALE GENOMIC DNA]</scope>
    <source>
        <strain evidence="2 3">AF28-15</strain>
    </source>
</reference>
<dbReference type="AlphaFoldDB" id="A0A412B6D7"/>
<dbReference type="EMBL" id="QRTF01000020">
    <property type="protein sequence ID" value="RGQ48378.1"/>
    <property type="molecule type" value="Genomic_DNA"/>
</dbReference>
<organism evidence="2 3">
    <name type="scientific">Roseburia inulinivorans</name>
    <dbReference type="NCBI Taxonomy" id="360807"/>
    <lineage>
        <taxon>Bacteria</taxon>
        <taxon>Bacillati</taxon>
        <taxon>Bacillota</taxon>
        <taxon>Clostridia</taxon>
        <taxon>Lachnospirales</taxon>
        <taxon>Lachnospiraceae</taxon>
        <taxon>Roseburia</taxon>
    </lineage>
</organism>
<evidence type="ECO:0000313" key="2">
    <source>
        <dbReference type="EMBL" id="RGQ48378.1"/>
    </source>
</evidence>
<gene>
    <name evidence="2" type="ORF">DWY96_09820</name>
</gene>
<sequence>MISWNFPGNQDGQVKGVADAGIENFNGTELSSLARENCQNSLDAALNDSNPDVLVEFERYFVPSKQIPGIMEYRNILKKCKDFWDRSKSEKAKLFLKDAIKEAEKENTFLLRISDYNTTGLSDPYTQSDDPFDFSFDGWNALIKIDGGANKGDDKAGAFGIGKSAPFSNSHYRLVFYRTYNQKYERAAQGISRLMSYQDGALMTSGIGYYGETKGNNPVEVIPKLDSINRRSEIGTDVFIYGFKSASDWETEITVALLESFLMSFFNEQLRVKVQGREINKKSLPGYMERVHRECPGATKGTYGNYLALTRTEGVHIYSQDFHGMGTLELRLLVDPNEKLDRKVLIVRKAGMKLFRLGNISKLVPFTGILELQGKDLNSYFRAMETVAHDNWEPGRHPNPKQAKAYYEEIKDWIRSCVAELAENTSDDEIDVEGLGGVLQKEPEAVETGDSDNKRENINDHLGNIDVLERPIKTPSKGFFYGKGDEGSSQSTTTSGTLGKMGEAGLRILKGKRKRKKLDMHRGIPDPNGKDVVVQKKAGGETSCPLKNVRIIKKGTGIYSLNFEIPHDVEYGRIELVTVGENGKSNRLRITDVNPTSACETAKLNGDFIETLNMTSSEKVKIIVTLADSHDYAMEVNVYEHN</sequence>
<evidence type="ECO:0000256" key="1">
    <source>
        <dbReference type="SAM" id="MobiDB-lite"/>
    </source>
</evidence>
<dbReference type="Proteomes" id="UP000283738">
    <property type="component" value="Unassembled WGS sequence"/>
</dbReference>
<comment type="caution">
    <text evidence="2">The sequence shown here is derived from an EMBL/GenBank/DDBJ whole genome shotgun (WGS) entry which is preliminary data.</text>
</comment>
<feature type="region of interest" description="Disordered" evidence="1">
    <location>
        <begin position="480"/>
        <end position="499"/>
    </location>
</feature>
<proteinExistence type="predicted"/>